<dbReference type="InterPro" id="IPR020287">
    <property type="entry name" value="Tail_sheath_C"/>
</dbReference>
<feature type="domain" description="Tail sheath protein subtilisin-like" evidence="2">
    <location>
        <begin position="181"/>
        <end position="328"/>
    </location>
</feature>
<evidence type="ECO:0000259" key="4">
    <source>
        <dbReference type="Pfam" id="PF17482"/>
    </source>
</evidence>
<comment type="similarity">
    <text evidence="1">Belongs to the myoviridae tail sheath protein family.</text>
</comment>
<accession>A0A0C1UJX7</accession>
<evidence type="ECO:0000256" key="1">
    <source>
        <dbReference type="ARBA" id="ARBA00008005"/>
    </source>
</evidence>
<evidence type="ECO:0000313" key="7">
    <source>
        <dbReference type="Proteomes" id="UP000031366"/>
    </source>
</evidence>
<dbReference type="Pfam" id="PF17482">
    <property type="entry name" value="Phage_sheath_1C"/>
    <property type="match status" value="1"/>
</dbReference>
<feature type="domain" description="Tail sheath protein C-terminal" evidence="4">
    <location>
        <begin position="335"/>
        <end position="435"/>
    </location>
</feature>
<feature type="domain" description="Tail sheath protein Gp18-like" evidence="5">
    <location>
        <begin position="33"/>
        <end position="90"/>
    </location>
</feature>
<dbReference type="Pfam" id="PF04984">
    <property type="entry name" value="Phage_sheath_1"/>
    <property type="match status" value="1"/>
</dbReference>
<dbReference type="Pfam" id="PF22671">
    <property type="entry name" value="Gp18_domIII_N"/>
    <property type="match status" value="1"/>
</dbReference>
<dbReference type="Gene3D" id="3.30.360.90">
    <property type="match status" value="1"/>
</dbReference>
<dbReference type="Proteomes" id="UP000031366">
    <property type="component" value="Unassembled WGS sequence"/>
</dbReference>
<keyword evidence="7" id="KW-1185">Reference proteome</keyword>
<proteinExistence type="inferred from homology"/>
<dbReference type="EMBL" id="AYSO01000014">
    <property type="protein sequence ID" value="KIE47585.1"/>
    <property type="molecule type" value="Genomic_DNA"/>
</dbReference>
<feature type="domain" description="Phage tail sheath protein-like beta-sandwich" evidence="3">
    <location>
        <begin position="91"/>
        <end position="180"/>
    </location>
</feature>
<dbReference type="InterPro" id="IPR035089">
    <property type="entry name" value="Phage_sheath_subtilisin"/>
</dbReference>
<evidence type="ECO:0000259" key="2">
    <source>
        <dbReference type="Pfam" id="PF04984"/>
    </source>
</evidence>
<sequence>MAGGTWTSQNKVRPGAYINFKSKKNEITSIGERGIATLPLTLPWGSEKEIITIHADDDLSKVLGINISDNSALLIREVFKKAKTLLLYRLNEGSKATATLEGLTINAKYSGTKGNNITVIIQNDIDDTSKFEVITTFEGNKVDKQLVKTIDDLKSNDYVEFKGTGELKTTSGLPLKGGEDGTVTNENYTDYLSVIEAHEFHTIGIPTKESDIKAVATDFIKRLKEDGRQVQLVLENYAEADSENVISVKNGVILGDGTKITSDKAVAFVTGATAGANVNQSNTYLQYEGAIDVDIKYTNKEIVDALNNGEIVFTINNRKVVIEQDINTLKTFTEDKDKDYRKNRLIRTLYEINNGIKLLWETNYIGKIANSVDGRILFKKDVIKFLEQLQEIDALENVVPEDIEIEKGKDKDSVLVKVEVQPIDSMEKLYMNVEVC</sequence>
<dbReference type="InterPro" id="IPR035326">
    <property type="entry name" value="Beta_sandwich_Seath"/>
</dbReference>
<dbReference type="InterPro" id="IPR054564">
    <property type="entry name" value="Gp18_domIII_N"/>
</dbReference>
<organism evidence="6 7">
    <name type="scientific">Clostridium argentinense CDC 2741</name>
    <dbReference type="NCBI Taxonomy" id="1418104"/>
    <lineage>
        <taxon>Bacteria</taxon>
        <taxon>Bacillati</taxon>
        <taxon>Bacillota</taxon>
        <taxon>Clostridia</taxon>
        <taxon>Eubacteriales</taxon>
        <taxon>Clostridiaceae</taxon>
        <taxon>Clostridium</taxon>
    </lineage>
</organism>
<dbReference type="Gene3D" id="3.30.1490.360">
    <property type="match status" value="1"/>
</dbReference>
<name>A0A0C1UJX7_9CLOT</name>
<dbReference type="AlphaFoldDB" id="A0A0C1UJX7"/>
<dbReference type="OrthoDB" id="89060at2"/>
<dbReference type="Gene3D" id="2.60.40.4290">
    <property type="match status" value="1"/>
</dbReference>
<reference evidence="6 7" key="1">
    <citation type="journal article" date="2015" name="Infect. Genet. Evol.">
        <title>Genomic sequences of six botulinum neurotoxin-producing strains representing three clostridial species illustrate the mobility and diversity of botulinum neurotoxin genes.</title>
        <authorList>
            <person name="Smith T.J."/>
            <person name="Hill K.K."/>
            <person name="Xie G."/>
            <person name="Foley B.T."/>
            <person name="Williamson C.H."/>
            <person name="Foster J.T."/>
            <person name="Johnson S.L."/>
            <person name="Chertkov O."/>
            <person name="Teshima H."/>
            <person name="Gibbons H.S."/>
            <person name="Johnsky L.A."/>
            <person name="Karavis M.A."/>
            <person name="Smith L.A."/>
        </authorList>
    </citation>
    <scope>NUCLEOTIDE SEQUENCE [LARGE SCALE GENOMIC DNA]</scope>
    <source>
        <strain evidence="6 7">CDC 2741</strain>
    </source>
</reference>
<evidence type="ECO:0000259" key="5">
    <source>
        <dbReference type="Pfam" id="PF22671"/>
    </source>
</evidence>
<comment type="caution">
    <text evidence="6">The sequence shown here is derived from an EMBL/GenBank/DDBJ whole genome shotgun (WGS) entry which is preliminary data.</text>
</comment>
<evidence type="ECO:0008006" key="8">
    <source>
        <dbReference type="Google" id="ProtNLM"/>
    </source>
</evidence>
<evidence type="ECO:0000313" key="6">
    <source>
        <dbReference type="EMBL" id="KIE47585.1"/>
    </source>
</evidence>
<protein>
    <recommendedName>
        <fullName evidence="8">Phage tail sheath family protein</fullName>
    </recommendedName>
</protein>
<dbReference type="Gene3D" id="3.30.1370.220">
    <property type="match status" value="1"/>
</dbReference>
<dbReference type="Gene3D" id="3.40.50.11790">
    <property type="match status" value="1"/>
</dbReference>
<gene>
    <name evidence="6" type="ORF">U732_2924</name>
</gene>
<dbReference type="STRING" id="29341.RSJ17_08320"/>
<evidence type="ECO:0000259" key="3">
    <source>
        <dbReference type="Pfam" id="PF17481"/>
    </source>
</evidence>
<dbReference type="RefSeq" id="WP_039631257.1">
    <property type="nucleotide sequence ID" value="NZ_AYSO01000014.1"/>
</dbReference>
<dbReference type="Pfam" id="PF17481">
    <property type="entry name" value="Phage_sheath_domII"/>
    <property type="match status" value="1"/>
</dbReference>